<proteinExistence type="predicted"/>
<evidence type="ECO:0000259" key="8">
    <source>
        <dbReference type="Pfam" id="PF23598"/>
    </source>
</evidence>
<accession>A0AA88EE34</accession>
<keyword evidence="2" id="KW-0547">Nucleotide-binding</keyword>
<keyword evidence="10" id="KW-1185">Reference proteome</keyword>
<dbReference type="CDD" id="cd14798">
    <property type="entry name" value="RX-CC_like"/>
    <property type="match status" value="1"/>
</dbReference>
<dbReference type="Gene3D" id="3.80.10.10">
    <property type="entry name" value="Ribonuclease Inhibitor"/>
    <property type="match status" value="1"/>
</dbReference>
<evidence type="ECO:0000256" key="3">
    <source>
        <dbReference type="ARBA" id="ARBA00022821"/>
    </source>
</evidence>
<dbReference type="PANTHER" id="PTHR36766">
    <property type="entry name" value="PLANT BROAD-SPECTRUM MILDEW RESISTANCE PROTEIN RPW8"/>
    <property type="match status" value="1"/>
</dbReference>
<dbReference type="InterPro" id="IPR042197">
    <property type="entry name" value="Apaf_helical"/>
</dbReference>
<feature type="domain" description="Disease resistance N-terminal" evidence="6">
    <location>
        <begin position="6"/>
        <end position="92"/>
    </location>
</feature>
<dbReference type="InterPro" id="IPR041118">
    <property type="entry name" value="Rx_N"/>
</dbReference>
<gene>
    <name evidence="9" type="ORF">TIFTF001_052128</name>
</gene>
<evidence type="ECO:0000259" key="6">
    <source>
        <dbReference type="Pfam" id="PF18052"/>
    </source>
</evidence>
<organism evidence="9 10">
    <name type="scientific">Ficus carica</name>
    <name type="common">Common fig</name>
    <dbReference type="NCBI Taxonomy" id="3494"/>
    <lineage>
        <taxon>Eukaryota</taxon>
        <taxon>Viridiplantae</taxon>
        <taxon>Streptophyta</taxon>
        <taxon>Embryophyta</taxon>
        <taxon>Tracheophyta</taxon>
        <taxon>Spermatophyta</taxon>
        <taxon>Magnoliopsida</taxon>
        <taxon>eudicotyledons</taxon>
        <taxon>Gunneridae</taxon>
        <taxon>Pentapetalae</taxon>
        <taxon>rosids</taxon>
        <taxon>fabids</taxon>
        <taxon>Rosales</taxon>
        <taxon>Moraceae</taxon>
        <taxon>Ficeae</taxon>
        <taxon>Ficus</taxon>
    </lineage>
</organism>
<dbReference type="Pfam" id="PF00931">
    <property type="entry name" value="NB-ARC"/>
    <property type="match status" value="1"/>
</dbReference>
<feature type="domain" description="Disease resistance protein winged helix" evidence="7">
    <location>
        <begin position="436"/>
        <end position="505"/>
    </location>
</feature>
<protein>
    <submittedName>
        <fullName evidence="9">Uncharacterized protein</fullName>
    </submittedName>
</protein>
<reference evidence="9" key="1">
    <citation type="submission" date="2023-07" db="EMBL/GenBank/DDBJ databases">
        <title>draft genome sequence of fig (Ficus carica).</title>
        <authorList>
            <person name="Takahashi T."/>
            <person name="Nishimura K."/>
        </authorList>
    </citation>
    <scope>NUCLEOTIDE SEQUENCE</scope>
</reference>
<dbReference type="FunFam" id="1.10.10.10:FF:000322">
    <property type="entry name" value="Probable disease resistance protein At1g63360"/>
    <property type="match status" value="1"/>
</dbReference>
<dbReference type="EMBL" id="BTGU01010536">
    <property type="protein sequence ID" value="GMN73112.1"/>
    <property type="molecule type" value="Genomic_DNA"/>
</dbReference>
<feature type="domain" description="NB-ARC" evidence="5">
    <location>
        <begin position="188"/>
        <end position="353"/>
    </location>
</feature>
<dbReference type="GO" id="GO:0006952">
    <property type="term" value="P:defense response"/>
    <property type="evidence" value="ECO:0007669"/>
    <property type="project" value="UniProtKB-KW"/>
</dbReference>
<dbReference type="Gene3D" id="3.40.50.300">
    <property type="entry name" value="P-loop containing nucleotide triphosphate hydrolases"/>
    <property type="match status" value="1"/>
</dbReference>
<evidence type="ECO:0000313" key="9">
    <source>
        <dbReference type="EMBL" id="GMN73112.1"/>
    </source>
</evidence>
<evidence type="ECO:0000256" key="4">
    <source>
        <dbReference type="ARBA" id="ARBA00022840"/>
    </source>
</evidence>
<keyword evidence="1" id="KW-0677">Repeat</keyword>
<keyword evidence="3" id="KW-0611">Plant defense</keyword>
<feature type="domain" description="Disease resistance R13L4/SHOC-2-like LRR" evidence="8">
    <location>
        <begin position="634"/>
        <end position="906"/>
    </location>
</feature>
<dbReference type="InterPro" id="IPR038005">
    <property type="entry name" value="RX-like_CC"/>
</dbReference>
<dbReference type="Pfam" id="PF23559">
    <property type="entry name" value="WHD_DRP"/>
    <property type="match status" value="1"/>
</dbReference>
<dbReference type="InterPro" id="IPR055414">
    <property type="entry name" value="LRR_R13L4/SHOC2-like"/>
</dbReference>
<name>A0AA88EE34_FICCA</name>
<dbReference type="PRINTS" id="PR00364">
    <property type="entry name" value="DISEASERSIST"/>
</dbReference>
<comment type="caution">
    <text evidence="9">The sequence shown here is derived from an EMBL/GenBank/DDBJ whole genome shotgun (WGS) entry which is preliminary data.</text>
</comment>
<keyword evidence="4" id="KW-0067">ATP-binding</keyword>
<dbReference type="SUPFAM" id="SSF52540">
    <property type="entry name" value="P-loop containing nucleoside triphosphate hydrolases"/>
    <property type="match status" value="1"/>
</dbReference>
<sequence length="940" mass="107076">MADAILTPVARSLVEFLFTEAKRLGSVHQKASILQAELEMIQSLLQDNAHAWSDKGERSNSLKVLVTQLSFIAERIEDVLDEYVQRVKPYRRQSNTRLLGCLGKACFFAVSLKPRYDIASKIEDILGSLTAIKTNCQSFGLRPLEQGSSSQTTNIERHNIPLLGDHDLIIEEDELVGIDLPLKELGIRLLSGQNVRSVISLVGEGGIGKSTLARKIYNVATVKQHFDNCQAWITVSQLYNQKTLLKSIIGQLFPEEKSSTEECATQEGLIIALRQKLQTKRYLVVLDDVWQNDFWNVIKRALPINQRGSRIIITTRNANVAASCKETPFDIVQDVQALSPDLSLELFYKKAFRFGGYRAELEKWSRMIVSRCHGLPLVISVVAGLLSPKEKNEYEWRNLLNNLSDVLEEESISKILLLSFLDLPPNLKNCLLYLAVFPEDSLIYHRDIYGLWIAEGFVEARRNMTLDQVAEEYLEELIHRNVVQCEYYYGVEKNIRIHDVMREMIISRADEFRVCQIFSEKNESTFERKSRRLSIHGSMETFLETIEDSGVRSINYTSNTDDELSESSLVTLFEKFKLLKVLNLAFAPLRRLPKEVGTLIHLRLLSLRGTMVEVVPTSIGKLHNLQSLDLSFSSVKMLPESIGELHNLLSLNVESSFIRELPITINKLRKLQFLFASHSTEFIFGIKSFSGVKIHEGIGNLKNLHTLAVVEVHPRKVGLIKELQELRKLSLLCITNLSADVHGRTLCSCIEKMENLKQLNIFSSSENEILGVQHISSPRFLDLLELVLKGRLERFPDWIMKLQNLKGLELSFSRLINDALASVGDLPNLVFLALNQAYDGEELHFDEGRYLKLKELHIRKLEGLRVLKIDRGALRRLEDFKIGDCQKLKKVTTGIQSLGKLKDLTIYDMPVEFTAMIHGCFRDLKHAPYIGVWNLFDQQD</sequence>
<dbReference type="InterPro" id="IPR058922">
    <property type="entry name" value="WHD_DRP"/>
</dbReference>
<dbReference type="GO" id="GO:0043531">
    <property type="term" value="F:ADP binding"/>
    <property type="evidence" value="ECO:0007669"/>
    <property type="project" value="InterPro"/>
</dbReference>
<dbReference type="Gene3D" id="1.10.10.10">
    <property type="entry name" value="Winged helix-like DNA-binding domain superfamily/Winged helix DNA-binding domain"/>
    <property type="match status" value="1"/>
</dbReference>
<evidence type="ECO:0000259" key="7">
    <source>
        <dbReference type="Pfam" id="PF23559"/>
    </source>
</evidence>
<dbReference type="SUPFAM" id="SSF52058">
    <property type="entry name" value="L domain-like"/>
    <property type="match status" value="1"/>
</dbReference>
<dbReference type="Pfam" id="PF23598">
    <property type="entry name" value="LRR_14"/>
    <property type="match status" value="1"/>
</dbReference>
<dbReference type="InterPro" id="IPR027417">
    <property type="entry name" value="P-loop_NTPase"/>
</dbReference>
<dbReference type="Pfam" id="PF18052">
    <property type="entry name" value="Rx_N"/>
    <property type="match status" value="1"/>
</dbReference>
<dbReference type="GO" id="GO:0051707">
    <property type="term" value="P:response to other organism"/>
    <property type="evidence" value="ECO:0007669"/>
    <property type="project" value="UniProtKB-ARBA"/>
</dbReference>
<dbReference type="Gene3D" id="1.10.8.430">
    <property type="entry name" value="Helical domain of apoptotic protease-activating factors"/>
    <property type="match status" value="1"/>
</dbReference>
<dbReference type="GO" id="GO:0005524">
    <property type="term" value="F:ATP binding"/>
    <property type="evidence" value="ECO:0007669"/>
    <property type="project" value="UniProtKB-KW"/>
</dbReference>
<evidence type="ECO:0000256" key="1">
    <source>
        <dbReference type="ARBA" id="ARBA00022737"/>
    </source>
</evidence>
<evidence type="ECO:0000256" key="2">
    <source>
        <dbReference type="ARBA" id="ARBA00022741"/>
    </source>
</evidence>
<dbReference type="FunFam" id="3.40.50.300:FF:001091">
    <property type="entry name" value="Probable disease resistance protein At1g61300"/>
    <property type="match status" value="1"/>
</dbReference>
<dbReference type="InterPro" id="IPR002182">
    <property type="entry name" value="NB-ARC"/>
</dbReference>
<dbReference type="PANTHER" id="PTHR36766:SF70">
    <property type="entry name" value="DISEASE RESISTANCE PROTEIN RGA4"/>
    <property type="match status" value="1"/>
</dbReference>
<dbReference type="InterPro" id="IPR036388">
    <property type="entry name" value="WH-like_DNA-bd_sf"/>
</dbReference>
<dbReference type="Proteomes" id="UP001187192">
    <property type="component" value="Unassembled WGS sequence"/>
</dbReference>
<dbReference type="Gene3D" id="1.20.5.4130">
    <property type="match status" value="1"/>
</dbReference>
<evidence type="ECO:0000259" key="5">
    <source>
        <dbReference type="Pfam" id="PF00931"/>
    </source>
</evidence>
<dbReference type="InterPro" id="IPR032675">
    <property type="entry name" value="LRR_dom_sf"/>
</dbReference>
<evidence type="ECO:0000313" key="10">
    <source>
        <dbReference type="Proteomes" id="UP001187192"/>
    </source>
</evidence>
<dbReference type="AlphaFoldDB" id="A0AA88EE34"/>